<dbReference type="EMBL" id="JABDSR010000018">
    <property type="protein sequence ID" value="NMW85985.1"/>
    <property type="molecule type" value="Genomic_DNA"/>
</dbReference>
<evidence type="ECO:0000313" key="2">
    <source>
        <dbReference type="Proteomes" id="UP000568273"/>
    </source>
</evidence>
<proteinExistence type="predicted"/>
<name>A0A848RJ22_9FIRM</name>
<accession>A0A848RJ22</accession>
<comment type="caution">
    <text evidence="1">The sequence shown here is derived from an EMBL/GenBank/DDBJ whole genome shotgun (WGS) entry which is preliminary data.</text>
</comment>
<keyword evidence="2" id="KW-1185">Reference proteome</keyword>
<protein>
    <submittedName>
        <fullName evidence="1">Uncharacterized protein</fullName>
    </submittedName>
</protein>
<reference evidence="1" key="1">
    <citation type="submission" date="2020-04" db="EMBL/GenBank/DDBJ databases">
        <title>Peptoniphilus sp. nov. isolated from swine feces.</title>
        <authorList>
            <person name="Ryu S.W."/>
        </authorList>
    </citation>
    <scope>NUCLEOTIDE SEQUENCE [LARGE SCALE GENOMIC DNA]</scope>
    <source>
        <strain evidence="1">AGMB00490</strain>
    </source>
</reference>
<gene>
    <name evidence="1" type="ORF">HKO22_09645</name>
</gene>
<sequence>MISEIKDSDYLKENINFNNLSDNFINKAISGKYRTYKNDDSSNDEDEVNIYAGIEPIRGYIK</sequence>
<organism evidence="1 2">
    <name type="scientific">Peptoniphilus faecalis</name>
    <dbReference type="NCBI Taxonomy" id="2731255"/>
    <lineage>
        <taxon>Bacteria</taxon>
        <taxon>Bacillati</taxon>
        <taxon>Bacillota</taxon>
        <taxon>Tissierellia</taxon>
        <taxon>Tissierellales</taxon>
        <taxon>Peptoniphilaceae</taxon>
        <taxon>Peptoniphilus</taxon>
    </lineage>
</organism>
<dbReference type="AlphaFoldDB" id="A0A848RJ22"/>
<evidence type="ECO:0000313" key="1">
    <source>
        <dbReference type="EMBL" id="NMW85985.1"/>
    </source>
</evidence>
<dbReference type="RefSeq" id="WP_169970306.1">
    <property type="nucleotide sequence ID" value="NZ_JABDSR010000018.1"/>
</dbReference>
<dbReference type="Proteomes" id="UP000568273">
    <property type="component" value="Unassembled WGS sequence"/>
</dbReference>